<dbReference type="HOGENOM" id="CLU_1846578_0_0_1"/>
<protein>
    <submittedName>
        <fullName evidence="1">Uncharacterized protein</fullName>
    </submittedName>
</protein>
<keyword evidence="2" id="KW-1185">Reference proteome</keyword>
<organism evidence="1 2">
    <name type="scientific">Tulasnella calospora MUT 4182</name>
    <dbReference type="NCBI Taxonomy" id="1051891"/>
    <lineage>
        <taxon>Eukaryota</taxon>
        <taxon>Fungi</taxon>
        <taxon>Dikarya</taxon>
        <taxon>Basidiomycota</taxon>
        <taxon>Agaricomycotina</taxon>
        <taxon>Agaricomycetes</taxon>
        <taxon>Cantharellales</taxon>
        <taxon>Tulasnellaceae</taxon>
        <taxon>Tulasnella</taxon>
    </lineage>
</organism>
<reference evidence="2" key="2">
    <citation type="submission" date="2015-01" db="EMBL/GenBank/DDBJ databases">
        <title>Evolutionary Origins and Diversification of the Mycorrhizal Mutualists.</title>
        <authorList>
            <consortium name="DOE Joint Genome Institute"/>
            <consortium name="Mycorrhizal Genomics Consortium"/>
            <person name="Kohler A."/>
            <person name="Kuo A."/>
            <person name="Nagy L.G."/>
            <person name="Floudas D."/>
            <person name="Copeland A."/>
            <person name="Barry K.W."/>
            <person name="Cichocki N."/>
            <person name="Veneault-Fourrey C."/>
            <person name="LaButti K."/>
            <person name="Lindquist E.A."/>
            <person name="Lipzen A."/>
            <person name="Lundell T."/>
            <person name="Morin E."/>
            <person name="Murat C."/>
            <person name="Riley R."/>
            <person name="Ohm R."/>
            <person name="Sun H."/>
            <person name="Tunlid A."/>
            <person name="Henrissat B."/>
            <person name="Grigoriev I.V."/>
            <person name="Hibbett D.S."/>
            <person name="Martin F."/>
        </authorList>
    </citation>
    <scope>NUCLEOTIDE SEQUENCE [LARGE SCALE GENOMIC DNA]</scope>
    <source>
        <strain evidence="2">MUT 4182</strain>
    </source>
</reference>
<reference evidence="1 2" key="1">
    <citation type="submission" date="2014-04" db="EMBL/GenBank/DDBJ databases">
        <authorList>
            <consortium name="DOE Joint Genome Institute"/>
            <person name="Kuo A."/>
            <person name="Girlanda M."/>
            <person name="Perotto S."/>
            <person name="Kohler A."/>
            <person name="Nagy L.G."/>
            <person name="Floudas D."/>
            <person name="Copeland A."/>
            <person name="Barry K.W."/>
            <person name="Cichocki N."/>
            <person name="Veneault-Fourrey C."/>
            <person name="LaButti K."/>
            <person name="Lindquist E.A."/>
            <person name="Lipzen A."/>
            <person name="Lundell T."/>
            <person name="Morin E."/>
            <person name="Murat C."/>
            <person name="Sun H."/>
            <person name="Tunlid A."/>
            <person name="Henrissat B."/>
            <person name="Grigoriev I.V."/>
            <person name="Hibbett D.S."/>
            <person name="Martin F."/>
            <person name="Nordberg H.P."/>
            <person name="Cantor M.N."/>
            <person name="Hua S.X."/>
        </authorList>
    </citation>
    <scope>NUCLEOTIDE SEQUENCE [LARGE SCALE GENOMIC DNA]</scope>
    <source>
        <strain evidence="1 2">MUT 4182</strain>
    </source>
</reference>
<dbReference type="Proteomes" id="UP000054248">
    <property type="component" value="Unassembled WGS sequence"/>
</dbReference>
<accession>A0A0C3QCU2</accession>
<evidence type="ECO:0000313" key="2">
    <source>
        <dbReference type="Proteomes" id="UP000054248"/>
    </source>
</evidence>
<name>A0A0C3QCU2_9AGAM</name>
<proteinExistence type="predicted"/>
<gene>
    <name evidence="1" type="ORF">M407DRAFT_244848</name>
</gene>
<dbReference type="AlphaFoldDB" id="A0A0C3QCU2"/>
<dbReference type="EMBL" id="KN823089">
    <property type="protein sequence ID" value="KIO23276.1"/>
    <property type="molecule type" value="Genomic_DNA"/>
</dbReference>
<evidence type="ECO:0000313" key="1">
    <source>
        <dbReference type="EMBL" id="KIO23276.1"/>
    </source>
</evidence>
<dbReference type="OrthoDB" id="3292233at2759"/>
<sequence>MFSASRQAWLDGAKSVTLAYFADDPFRNDSTTNSLETEEFDDEDDTDVSQAALVASITVLATGAKTDLSVHGVHMIDGRVESDDNIPVYDMHGESMGISSAGLIEVPAVPEHAPMEELGRGKRRRIPNPQYSGSFWVAH</sequence>